<evidence type="ECO:0000313" key="5">
    <source>
        <dbReference type="Proteomes" id="UP000494172"/>
    </source>
</evidence>
<dbReference type="Proteomes" id="UP000494172">
    <property type="component" value="Unassembled WGS sequence"/>
</dbReference>
<comment type="caution">
    <text evidence="4">The sequence shown here is derived from an EMBL/GenBank/DDBJ whole genome shotgun (WGS) entry which is preliminary data.</text>
</comment>
<organism evidence="4 5">
    <name type="scientific">Burkholderia arboris</name>
    <dbReference type="NCBI Taxonomy" id="488730"/>
    <lineage>
        <taxon>Bacteria</taxon>
        <taxon>Pseudomonadati</taxon>
        <taxon>Pseudomonadota</taxon>
        <taxon>Betaproteobacteria</taxon>
        <taxon>Burkholderiales</taxon>
        <taxon>Burkholderiaceae</taxon>
        <taxon>Burkholderia</taxon>
        <taxon>Burkholderia cepacia complex</taxon>
    </lineage>
</organism>
<evidence type="ECO:0000256" key="1">
    <source>
        <dbReference type="ARBA" id="ARBA00006252"/>
    </source>
</evidence>
<evidence type="ECO:0000313" key="4">
    <source>
        <dbReference type="EMBL" id="VWC22129.1"/>
    </source>
</evidence>
<evidence type="ECO:0000259" key="3">
    <source>
        <dbReference type="Pfam" id="PF02525"/>
    </source>
</evidence>
<accession>A0A9Q9SNW3</accession>
<dbReference type="GO" id="GO:0005829">
    <property type="term" value="C:cytosol"/>
    <property type="evidence" value="ECO:0007669"/>
    <property type="project" value="TreeGrafter"/>
</dbReference>
<comment type="similarity">
    <text evidence="1">Belongs to the NAD(P)H dehydrogenase (quinone) family.</text>
</comment>
<dbReference type="PANTHER" id="PTHR10204:SF34">
    <property type="entry name" value="NAD(P)H DEHYDROGENASE [QUINONE] 1 ISOFORM 1"/>
    <property type="match status" value="1"/>
</dbReference>
<dbReference type="Pfam" id="PF02525">
    <property type="entry name" value="Flavodoxin_2"/>
    <property type="match status" value="1"/>
</dbReference>
<evidence type="ECO:0000256" key="2">
    <source>
        <dbReference type="ARBA" id="ARBA00023002"/>
    </source>
</evidence>
<dbReference type="InterPro" id="IPR051545">
    <property type="entry name" value="NAD(P)H_dehydrogenase_qn"/>
</dbReference>
<dbReference type="SUPFAM" id="SSF52218">
    <property type="entry name" value="Flavoproteins"/>
    <property type="match status" value="1"/>
</dbReference>
<dbReference type="AlphaFoldDB" id="A0A9Q9SNW3"/>
<name>A0A9Q9SNW3_9BURK</name>
<dbReference type="PANTHER" id="PTHR10204">
    <property type="entry name" value="NAD P H OXIDOREDUCTASE-RELATED"/>
    <property type="match status" value="1"/>
</dbReference>
<reference evidence="4 5" key="1">
    <citation type="submission" date="2019-09" db="EMBL/GenBank/DDBJ databases">
        <authorList>
            <person name="Depoorter E."/>
        </authorList>
    </citation>
    <scope>NUCLEOTIDE SEQUENCE [LARGE SCALE GENOMIC DNA]</scope>
    <source>
        <strain evidence="4">LMG 24066</strain>
    </source>
</reference>
<dbReference type="EMBL" id="CABVPX010000031">
    <property type="protein sequence ID" value="VWC22129.1"/>
    <property type="molecule type" value="Genomic_DNA"/>
</dbReference>
<dbReference type="RefSeq" id="WP_059242091.1">
    <property type="nucleotide sequence ID" value="NZ_CABVPX010000031.1"/>
</dbReference>
<keyword evidence="2" id="KW-0560">Oxidoreductase</keyword>
<dbReference type="InterPro" id="IPR003680">
    <property type="entry name" value="Flavodoxin_fold"/>
</dbReference>
<dbReference type="Gene3D" id="3.40.50.360">
    <property type="match status" value="1"/>
</dbReference>
<sequence>MKVLIVHAHPEPQSFCTALKTTAVDVLGDAGHEVEVSDLYAMGFNPVASADDFGTRANPDYCVYALEQRHGVAGGTIAPDIKDELEKLMRCDLLILNFPLFWFSTPAILKGWIDRVLVSGPVYGGMRFYNRGGLRGKRAVVSLTLGGQAHMFADDGVHGPLMDMLRPLLQGTLGYTGLDVLEPFVAWHVPYVTHDVRLDYLAAWRSRLSSLATESPLPFPSLDDFDERLHPVTGATPAIETRQVARVKM</sequence>
<proteinExistence type="inferred from homology"/>
<protein>
    <submittedName>
        <fullName evidence="4">NADPH quinone oxidoreductase</fullName>
    </submittedName>
</protein>
<gene>
    <name evidence="4" type="ORF">BAR24066_05866</name>
</gene>
<dbReference type="GO" id="GO:0003955">
    <property type="term" value="F:NAD(P)H dehydrogenase (quinone) activity"/>
    <property type="evidence" value="ECO:0007669"/>
    <property type="project" value="TreeGrafter"/>
</dbReference>
<feature type="domain" description="Flavodoxin-like fold" evidence="3">
    <location>
        <begin position="1"/>
        <end position="207"/>
    </location>
</feature>
<dbReference type="InterPro" id="IPR029039">
    <property type="entry name" value="Flavoprotein-like_sf"/>
</dbReference>